<comment type="similarity">
    <text evidence="1">Belongs to the AB hydrolase superfamily. AB hydrolase 4 family.</text>
</comment>
<feature type="active site" description="Charge relay system" evidence="2">
    <location>
        <position position="274"/>
    </location>
</feature>
<gene>
    <name evidence="4" type="ORF">C7B77_13830</name>
</gene>
<dbReference type="Gene3D" id="3.40.50.1820">
    <property type="entry name" value="alpha/beta hydrolase"/>
    <property type="match status" value="1"/>
</dbReference>
<feature type="active site" description="Charge relay system" evidence="2">
    <location>
        <position position="148"/>
    </location>
</feature>
<dbReference type="EMBL" id="PVWO01000163">
    <property type="protein sequence ID" value="PSB55795.1"/>
    <property type="molecule type" value="Genomic_DNA"/>
</dbReference>
<dbReference type="PIRSF" id="PIRSF005211">
    <property type="entry name" value="Ab_hydro_YheT"/>
    <property type="match status" value="1"/>
</dbReference>
<evidence type="ECO:0000313" key="4">
    <source>
        <dbReference type="EMBL" id="PSB55795.1"/>
    </source>
</evidence>
<proteinExistence type="inferred from homology"/>
<dbReference type="GO" id="GO:0034338">
    <property type="term" value="F:short-chain carboxylesterase activity"/>
    <property type="evidence" value="ECO:0007669"/>
    <property type="project" value="TreeGrafter"/>
</dbReference>
<reference evidence="4 5" key="1">
    <citation type="submission" date="2018-03" db="EMBL/GenBank/DDBJ databases">
        <title>The ancient ancestry and fast evolution of plastids.</title>
        <authorList>
            <person name="Moore K.R."/>
            <person name="Magnabosco C."/>
            <person name="Momper L."/>
            <person name="Gold D.A."/>
            <person name="Bosak T."/>
            <person name="Fournier G.P."/>
        </authorList>
    </citation>
    <scope>NUCLEOTIDE SEQUENCE [LARGE SCALE GENOMIC DNA]</scope>
    <source>
        <strain evidence="4 5">CCALA 037</strain>
    </source>
</reference>
<evidence type="ECO:0000256" key="2">
    <source>
        <dbReference type="PIRSR" id="PIRSR005211-1"/>
    </source>
</evidence>
<sequence>MNPQYTPPWWLQSGLSMTLYSALRMSRNWEKYTIEPEPIYQEHIFSGDDDVPIFGIFAIPPNPKGTIVATYGITGTLENQWFLRIFGRKAYAQGYAVVLFDWRAHGKTAELSPQLTSDGLHEGEDFVRIARQSLQLGCPAPMWTVGYSLGGQLALWGVKAGRDVPEIAGGAVICPSLESDRSLTYLMAHPVGKYLERAISKELRKLASELHRYHPTEIDPAAIERATTIWGFDRELVIPRLGFKTVRDYYAATSPLYFLADLNKPVLIIYAADDPLFDPTLVPELCAIASKQPHIDLLLTPHGGHVGHISSQACQKLNIDRDPWWSWNRILEWIH</sequence>
<evidence type="ECO:0000259" key="3">
    <source>
        <dbReference type="Pfam" id="PF00561"/>
    </source>
</evidence>
<keyword evidence="5" id="KW-1185">Reference proteome</keyword>
<dbReference type="PANTHER" id="PTHR10794:SF94">
    <property type="entry name" value="ESTERASE YHET-RELATED"/>
    <property type="match status" value="1"/>
</dbReference>
<dbReference type="OrthoDB" id="457503at2"/>
<dbReference type="InterPro" id="IPR029058">
    <property type="entry name" value="AB_hydrolase_fold"/>
</dbReference>
<name>A0A2T1GE27_9CYAN</name>
<dbReference type="GO" id="GO:0047372">
    <property type="term" value="F:monoacylglycerol lipase activity"/>
    <property type="evidence" value="ECO:0007669"/>
    <property type="project" value="TreeGrafter"/>
</dbReference>
<dbReference type="Proteomes" id="UP000238937">
    <property type="component" value="Unassembled WGS sequence"/>
</dbReference>
<evidence type="ECO:0000256" key="1">
    <source>
        <dbReference type="ARBA" id="ARBA00010884"/>
    </source>
</evidence>
<dbReference type="Pfam" id="PF00561">
    <property type="entry name" value="Abhydrolase_1"/>
    <property type="match status" value="1"/>
</dbReference>
<feature type="domain" description="AB hydrolase-1" evidence="3">
    <location>
        <begin position="68"/>
        <end position="309"/>
    </location>
</feature>
<dbReference type="PANTHER" id="PTHR10794">
    <property type="entry name" value="ABHYDROLASE DOMAIN-CONTAINING PROTEIN"/>
    <property type="match status" value="1"/>
</dbReference>
<dbReference type="InterPro" id="IPR050960">
    <property type="entry name" value="AB_hydrolase_4_sf"/>
</dbReference>
<dbReference type="AlphaFoldDB" id="A0A2T1GE27"/>
<evidence type="ECO:0000313" key="5">
    <source>
        <dbReference type="Proteomes" id="UP000238937"/>
    </source>
</evidence>
<organism evidence="4 5">
    <name type="scientific">Chamaesiphon polymorphus CCALA 037</name>
    <dbReference type="NCBI Taxonomy" id="2107692"/>
    <lineage>
        <taxon>Bacteria</taxon>
        <taxon>Bacillati</taxon>
        <taxon>Cyanobacteriota</taxon>
        <taxon>Cyanophyceae</taxon>
        <taxon>Gomontiellales</taxon>
        <taxon>Chamaesiphonaceae</taxon>
        <taxon>Chamaesiphon</taxon>
    </lineage>
</organism>
<comment type="caution">
    <text evidence="4">The sequence shown here is derived from an EMBL/GenBank/DDBJ whole genome shotgun (WGS) entry which is preliminary data.</text>
</comment>
<feature type="active site" description="Charge relay system" evidence="2">
    <location>
        <position position="305"/>
    </location>
</feature>
<dbReference type="RefSeq" id="WP_106305635.1">
    <property type="nucleotide sequence ID" value="NZ_PVWO01000163.1"/>
</dbReference>
<dbReference type="InterPro" id="IPR000073">
    <property type="entry name" value="AB_hydrolase_1"/>
</dbReference>
<accession>A0A2T1GE27</accession>
<dbReference type="SUPFAM" id="SSF53474">
    <property type="entry name" value="alpha/beta-Hydrolases"/>
    <property type="match status" value="1"/>
</dbReference>
<dbReference type="InterPro" id="IPR012020">
    <property type="entry name" value="ABHD4"/>
</dbReference>
<protein>
    <submittedName>
        <fullName evidence="4">Esterase</fullName>
    </submittedName>
</protein>